<dbReference type="GO" id="GO:1903189">
    <property type="term" value="P:glyoxal metabolic process"/>
    <property type="evidence" value="ECO:0007669"/>
    <property type="project" value="TreeGrafter"/>
</dbReference>
<keyword evidence="3" id="KW-1185">Reference proteome</keyword>
<dbReference type="Gene3D" id="3.40.50.880">
    <property type="match status" value="1"/>
</dbReference>
<evidence type="ECO:0000313" key="3">
    <source>
        <dbReference type="Proteomes" id="UP000593575"/>
    </source>
</evidence>
<accession>A0A7J9JV02</accession>
<evidence type="ECO:0000259" key="1">
    <source>
        <dbReference type="Pfam" id="PF01965"/>
    </source>
</evidence>
<name>A0A7J9JV02_9ROSI</name>
<dbReference type="InterPro" id="IPR029062">
    <property type="entry name" value="Class_I_gatase-like"/>
</dbReference>
<dbReference type="Pfam" id="PF01965">
    <property type="entry name" value="DJ-1_PfpI"/>
    <property type="match status" value="1"/>
</dbReference>
<evidence type="ECO:0000313" key="2">
    <source>
        <dbReference type="EMBL" id="MBA0837995.1"/>
    </source>
</evidence>
<organism evidence="2 3">
    <name type="scientific">Gossypium armourianum</name>
    <dbReference type="NCBI Taxonomy" id="34283"/>
    <lineage>
        <taxon>Eukaryota</taxon>
        <taxon>Viridiplantae</taxon>
        <taxon>Streptophyta</taxon>
        <taxon>Embryophyta</taxon>
        <taxon>Tracheophyta</taxon>
        <taxon>Spermatophyta</taxon>
        <taxon>Magnoliopsida</taxon>
        <taxon>eudicotyledons</taxon>
        <taxon>Gunneridae</taxon>
        <taxon>Pentapetalae</taxon>
        <taxon>rosids</taxon>
        <taxon>malvids</taxon>
        <taxon>Malvales</taxon>
        <taxon>Malvaceae</taxon>
        <taxon>Malvoideae</taxon>
        <taxon>Gossypium</taxon>
    </lineage>
</organism>
<dbReference type="InterPro" id="IPR002818">
    <property type="entry name" value="DJ-1/PfpI"/>
</dbReference>
<dbReference type="PANTHER" id="PTHR48094:SF12">
    <property type="entry name" value="PARKINSON DISEASE PROTEIN 7 HOMOLOG"/>
    <property type="match status" value="1"/>
</dbReference>
<dbReference type="AlphaFoldDB" id="A0A7J9JV02"/>
<dbReference type="EMBL" id="JABFAE010000009">
    <property type="protein sequence ID" value="MBA0837995.1"/>
    <property type="molecule type" value="Genomic_DNA"/>
</dbReference>
<dbReference type="GO" id="GO:0005737">
    <property type="term" value="C:cytoplasm"/>
    <property type="evidence" value="ECO:0007669"/>
    <property type="project" value="TreeGrafter"/>
</dbReference>
<gene>
    <name evidence="2" type="ORF">Goarm_010100</name>
</gene>
<dbReference type="PANTHER" id="PTHR48094">
    <property type="entry name" value="PROTEIN/NUCLEIC ACID DEGLYCASE DJ-1-RELATED"/>
    <property type="match status" value="1"/>
</dbReference>
<protein>
    <recommendedName>
        <fullName evidence="1">DJ-1/PfpI domain-containing protein</fullName>
    </recommendedName>
</protein>
<sequence length="181" mass="19704">MPGATNFKDCAVLESVVKKQAADGRLYAAVCASPAVALGSWGLLKGLKATCYPSFMEQLSSCATAVESIVQQDGKVVTSRGPGTTMEFSVALVEQLYDKEKADEVSGPLLLRPNHGDEYKVIELNPMEWKCNNIPQVRFQCWLVVYILLSLCTIADPSSSLDEDTEIKVCLINFSDPCTNC</sequence>
<comment type="caution">
    <text evidence="2">The sequence shown here is derived from an EMBL/GenBank/DDBJ whole genome shotgun (WGS) entry which is preliminary data.</text>
</comment>
<dbReference type="InterPro" id="IPR050325">
    <property type="entry name" value="Prot/Nucl_acid_deglycase"/>
</dbReference>
<feature type="domain" description="DJ-1/PfpI" evidence="1">
    <location>
        <begin position="3"/>
        <end position="95"/>
    </location>
</feature>
<dbReference type="Proteomes" id="UP000593575">
    <property type="component" value="Unassembled WGS sequence"/>
</dbReference>
<reference evidence="2 3" key="1">
    <citation type="journal article" date="2019" name="Genome Biol. Evol.">
        <title>Insights into the evolution of the New World diploid cottons (Gossypium, subgenus Houzingenia) based on genome sequencing.</title>
        <authorList>
            <person name="Grover C.E."/>
            <person name="Arick M.A. 2nd"/>
            <person name="Thrash A."/>
            <person name="Conover J.L."/>
            <person name="Sanders W.S."/>
            <person name="Peterson D.G."/>
            <person name="Frelichowski J.E."/>
            <person name="Scheffler J.A."/>
            <person name="Scheffler B.E."/>
            <person name="Wendel J.F."/>
        </authorList>
    </citation>
    <scope>NUCLEOTIDE SEQUENCE [LARGE SCALE GENOMIC DNA]</scope>
    <source>
        <strain evidence="2">6</strain>
        <tissue evidence="2">Leaf</tissue>
    </source>
</reference>
<dbReference type="SUPFAM" id="SSF52317">
    <property type="entry name" value="Class I glutamine amidotransferase-like"/>
    <property type="match status" value="1"/>
</dbReference>
<proteinExistence type="predicted"/>